<name>A0A067W2M1_9HYPH</name>
<reference evidence="1 2" key="1">
    <citation type="submission" date="2012-04" db="EMBL/GenBank/DDBJ databases">
        <title>The Genome Sequence of Bartonella koehlerae C-29.</title>
        <authorList>
            <consortium name="The Broad Institute Genome Sequencing Platform"/>
            <consortium name="The Broad Institute Genome Sequencing Center for Infectious Disease"/>
            <person name="Feldgarden M."/>
            <person name="Kirby J."/>
            <person name="Kosoy M."/>
            <person name="Birtles R."/>
            <person name="Probert W.S."/>
            <person name="Chiaraviglio L."/>
            <person name="Walker B."/>
            <person name="Young S.K."/>
            <person name="Zeng Q."/>
            <person name="Gargeya S."/>
            <person name="Fitzgerald M."/>
            <person name="Haas B."/>
            <person name="Abouelleil A."/>
            <person name="Alvarado L."/>
            <person name="Arachchi H.M."/>
            <person name="Berlin A.M."/>
            <person name="Chapman S.B."/>
            <person name="Goldberg J."/>
            <person name="Griggs A."/>
            <person name="Gujja S."/>
            <person name="Hansen M."/>
            <person name="Howarth C."/>
            <person name="Imamovic A."/>
            <person name="Larimer J."/>
            <person name="McCowen C."/>
            <person name="Montmayeur A."/>
            <person name="Murphy C."/>
            <person name="Neiman D."/>
            <person name="Pearson M."/>
            <person name="Priest M."/>
            <person name="Roberts A."/>
            <person name="Saif S."/>
            <person name="Shea T."/>
            <person name="Sisk P."/>
            <person name="Sykes S."/>
            <person name="Wortman J."/>
            <person name="Nusbaum C."/>
            <person name="Birren B."/>
        </authorList>
    </citation>
    <scope>NUCLEOTIDE SEQUENCE [LARGE SCALE GENOMIC DNA]</scope>
    <source>
        <strain evidence="1 2">C-29</strain>
    </source>
</reference>
<dbReference type="Proteomes" id="UP000027015">
    <property type="component" value="Unassembled WGS sequence"/>
</dbReference>
<evidence type="ECO:0000313" key="2">
    <source>
        <dbReference type="Proteomes" id="UP000027015"/>
    </source>
</evidence>
<evidence type="ECO:0000313" key="1">
    <source>
        <dbReference type="EMBL" id="KEC54050.1"/>
    </source>
</evidence>
<dbReference type="EMBL" id="AHPL01000012">
    <property type="protein sequence ID" value="KEC54050.1"/>
    <property type="molecule type" value="Genomic_DNA"/>
</dbReference>
<dbReference type="HOGENOM" id="CLU_3022728_0_0_5"/>
<organism evidence="1 2">
    <name type="scientific">Bartonella koehlerae C-29</name>
    <dbReference type="NCBI Taxonomy" id="1134510"/>
    <lineage>
        <taxon>Bacteria</taxon>
        <taxon>Pseudomonadati</taxon>
        <taxon>Pseudomonadota</taxon>
        <taxon>Alphaproteobacteria</taxon>
        <taxon>Hyphomicrobiales</taxon>
        <taxon>Bartonellaceae</taxon>
        <taxon>Bartonella</taxon>
    </lineage>
</organism>
<sequence length="55" mass="6201">MTSKDFAFFAQNVIGICLCTDALFRFSDGVFDEMCTITPNTLSWRNLSKMTGAKR</sequence>
<protein>
    <submittedName>
        <fullName evidence="1">Uncharacterized protein</fullName>
    </submittedName>
</protein>
<proteinExistence type="predicted"/>
<keyword evidence="2" id="KW-1185">Reference proteome</keyword>
<comment type="caution">
    <text evidence="1">The sequence shown here is derived from an EMBL/GenBank/DDBJ whole genome shotgun (WGS) entry which is preliminary data.</text>
</comment>
<dbReference type="AlphaFoldDB" id="A0A067W2M1"/>
<gene>
    <name evidence="1" type="ORF">O9A_01440</name>
</gene>
<accession>A0A067W2M1</accession>